<dbReference type="SUPFAM" id="SSF48498">
    <property type="entry name" value="Tetracyclin repressor-like, C-terminal domain"/>
    <property type="match status" value="1"/>
</dbReference>
<dbReference type="PANTHER" id="PTHR30055">
    <property type="entry name" value="HTH-TYPE TRANSCRIPTIONAL REGULATOR RUTR"/>
    <property type="match status" value="1"/>
</dbReference>
<organism evidence="6 7">
    <name type="scientific">Microlunatus flavus</name>
    <dbReference type="NCBI Taxonomy" id="1036181"/>
    <lineage>
        <taxon>Bacteria</taxon>
        <taxon>Bacillati</taxon>
        <taxon>Actinomycetota</taxon>
        <taxon>Actinomycetes</taxon>
        <taxon>Propionibacteriales</taxon>
        <taxon>Propionibacteriaceae</taxon>
        <taxon>Microlunatus</taxon>
    </lineage>
</organism>
<dbReference type="Proteomes" id="UP000198504">
    <property type="component" value="Unassembled WGS sequence"/>
</dbReference>
<dbReference type="InterPro" id="IPR036271">
    <property type="entry name" value="Tet_transcr_reg_TetR-rel_C_sf"/>
</dbReference>
<evidence type="ECO:0000313" key="7">
    <source>
        <dbReference type="Proteomes" id="UP000198504"/>
    </source>
</evidence>
<proteinExistence type="predicted"/>
<evidence type="ECO:0000313" key="6">
    <source>
        <dbReference type="EMBL" id="SEP72504.1"/>
    </source>
</evidence>
<sequence length="170" mass="17864">MEAARAAFVDVGEDASLEGIARTAGVGIGTLYRNFPRREDLIAAVYAGELEGVAQAADALLAGDATAAEAFRGWTDRYADFVATKRGMAETLRPGVLAGAAAEGGTRGRVRSVVRRFLDAGQADGSLRPDLDADDVTTALVGVFLATRDATDPDQLRRLLDLVVTGLRAR</sequence>
<dbReference type="InterPro" id="IPR009057">
    <property type="entry name" value="Homeodomain-like_sf"/>
</dbReference>
<evidence type="ECO:0000259" key="5">
    <source>
        <dbReference type="PROSITE" id="PS50977"/>
    </source>
</evidence>
<dbReference type="EMBL" id="FOFA01000001">
    <property type="protein sequence ID" value="SEP72504.1"/>
    <property type="molecule type" value="Genomic_DNA"/>
</dbReference>
<dbReference type="Pfam" id="PF21597">
    <property type="entry name" value="TetR_C_43"/>
    <property type="match status" value="1"/>
</dbReference>
<evidence type="ECO:0000256" key="3">
    <source>
        <dbReference type="ARBA" id="ARBA00023163"/>
    </source>
</evidence>
<evidence type="ECO:0000256" key="1">
    <source>
        <dbReference type="ARBA" id="ARBA00023015"/>
    </source>
</evidence>
<dbReference type="AlphaFoldDB" id="A0A1H9A783"/>
<gene>
    <name evidence="6" type="ORF">SAMN05421756_101499</name>
</gene>
<dbReference type="SUPFAM" id="SSF46689">
    <property type="entry name" value="Homeodomain-like"/>
    <property type="match status" value="1"/>
</dbReference>
<reference evidence="7" key="1">
    <citation type="submission" date="2016-10" db="EMBL/GenBank/DDBJ databases">
        <authorList>
            <person name="Varghese N."/>
            <person name="Submissions S."/>
        </authorList>
    </citation>
    <scope>NUCLEOTIDE SEQUENCE [LARGE SCALE GENOMIC DNA]</scope>
    <source>
        <strain evidence="7">CGMCC 4.6856</strain>
    </source>
</reference>
<protein>
    <submittedName>
        <fullName evidence="6">Regulatory protein, tetR family</fullName>
    </submittedName>
</protein>
<keyword evidence="7" id="KW-1185">Reference proteome</keyword>
<dbReference type="RefSeq" id="WP_198409892.1">
    <property type="nucleotide sequence ID" value="NZ_FOFA01000001.1"/>
</dbReference>
<keyword evidence="2 4" id="KW-0238">DNA-binding</keyword>
<dbReference type="Pfam" id="PF00440">
    <property type="entry name" value="TetR_N"/>
    <property type="match status" value="1"/>
</dbReference>
<evidence type="ECO:0000256" key="2">
    <source>
        <dbReference type="ARBA" id="ARBA00023125"/>
    </source>
</evidence>
<name>A0A1H9A783_9ACTN</name>
<keyword evidence="1" id="KW-0805">Transcription regulation</keyword>
<keyword evidence="3" id="KW-0804">Transcription</keyword>
<dbReference type="Gene3D" id="1.10.357.10">
    <property type="entry name" value="Tetracycline Repressor, domain 2"/>
    <property type="match status" value="1"/>
</dbReference>
<feature type="domain" description="HTH tetR-type" evidence="5">
    <location>
        <begin position="1"/>
        <end position="53"/>
    </location>
</feature>
<dbReference type="GO" id="GO:0003700">
    <property type="term" value="F:DNA-binding transcription factor activity"/>
    <property type="evidence" value="ECO:0007669"/>
    <property type="project" value="TreeGrafter"/>
</dbReference>
<evidence type="ECO:0000256" key="4">
    <source>
        <dbReference type="PROSITE-ProRule" id="PRU00335"/>
    </source>
</evidence>
<dbReference type="PANTHER" id="PTHR30055:SF234">
    <property type="entry name" value="HTH-TYPE TRANSCRIPTIONAL REGULATOR BETI"/>
    <property type="match status" value="1"/>
</dbReference>
<accession>A0A1H9A783</accession>
<dbReference type="InterPro" id="IPR049445">
    <property type="entry name" value="TetR_SbtR-like_C"/>
</dbReference>
<dbReference type="GO" id="GO:0000976">
    <property type="term" value="F:transcription cis-regulatory region binding"/>
    <property type="evidence" value="ECO:0007669"/>
    <property type="project" value="TreeGrafter"/>
</dbReference>
<dbReference type="InterPro" id="IPR001647">
    <property type="entry name" value="HTH_TetR"/>
</dbReference>
<feature type="DNA-binding region" description="H-T-H motif" evidence="4">
    <location>
        <begin position="16"/>
        <end position="35"/>
    </location>
</feature>
<dbReference type="PROSITE" id="PS50977">
    <property type="entry name" value="HTH_TETR_2"/>
    <property type="match status" value="1"/>
</dbReference>
<dbReference type="STRING" id="1036181.SAMN05421756_101499"/>
<dbReference type="InterPro" id="IPR050109">
    <property type="entry name" value="HTH-type_TetR-like_transc_reg"/>
</dbReference>